<keyword evidence="3" id="KW-1185">Reference proteome</keyword>
<evidence type="ECO:0000256" key="1">
    <source>
        <dbReference type="SAM" id="MobiDB-lite"/>
    </source>
</evidence>
<proteinExistence type="predicted"/>
<feature type="region of interest" description="Disordered" evidence="1">
    <location>
        <begin position="37"/>
        <end position="85"/>
    </location>
</feature>
<dbReference type="EMBL" id="JASCZI010091161">
    <property type="protein sequence ID" value="MED6149263.1"/>
    <property type="molecule type" value="Genomic_DNA"/>
</dbReference>
<dbReference type="Proteomes" id="UP001341840">
    <property type="component" value="Unassembled WGS sequence"/>
</dbReference>
<sequence>MECFITWQLEPKNSGLFDRNPILNSWLNKTNELKKKNGLGSQKIMENKETEHKATPRCQLLTPRHGSPSLNTSVTSKRPSSHAQA</sequence>
<feature type="compositionally biased region" description="Polar residues" evidence="1">
    <location>
        <begin position="68"/>
        <end position="85"/>
    </location>
</feature>
<evidence type="ECO:0000313" key="3">
    <source>
        <dbReference type="Proteomes" id="UP001341840"/>
    </source>
</evidence>
<organism evidence="2 3">
    <name type="scientific">Stylosanthes scabra</name>
    <dbReference type="NCBI Taxonomy" id="79078"/>
    <lineage>
        <taxon>Eukaryota</taxon>
        <taxon>Viridiplantae</taxon>
        <taxon>Streptophyta</taxon>
        <taxon>Embryophyta</taxon>
        <taxon>Tracheophyta</taxon>
        <taxon>Spermatophyta</taxon>
        <taxon>Magnoliopsida</taxon>
        <taxon>eudicotyledons</taxon>
        <taxon>Gunneridae</taxon>
        <taxon>Pentapetalae</taxon>
        <taxon>rosids</taxon>
        <taxon>fabids</taxon>
        <taxon>Fabales</taxon>
        <taxon>Fabaceae</taxon>
        <taxon>Papilionoideae</taxon>
        <taxon>50 kb inversion clade</taxon>
        <taxon>dalbergioids sensu lato</taxon>
        <taxon>Dalbergieae</taxon>
        <taxon>Pterocarpus clade</taxon>
        <taxon>Stylosanthes</taxon>
    </lineage>
</organism>
<feature type="compositionally biased region" description="Basic and acidic residues" evidence="1">
    <location>
        <begin position="45"/>
        <end position="54"/>
    </location>
</feature>
<reference evidence="2 3" key="1">
    <citation type="journal article" date="2023" name="Plants (Basel)">
        <title>Bridging the Gap: Combining Genomics and Transcriptomics Approaches to Understand Stylosanthes scabra, an Orphan Legume from the Brazilian Caatinga.</title>
        <authorList>
            <person name="Ferreira-Neto J.R.C."/>
            <person name="da Silva M.D."/>
            <person name="Binneck E."/>
            <person name="de Melo N.F."/>
            <person name="da Silva R.H."/>
            <person name="de Melo A.L.T.M."/>
            <person name="Pandolfi V."/>
            <person name="Bustamante F.O."/>
            <person name="Brasileiro-Vidal A.C."/>
            <person name="Benko-Iseppon A.M."/>
        </authorList>
    </citation>
    <scope>NUCLEOTIDE SEQUENCE [LARGE SCALE GENOMIC DNA]</scope>
    <source>
        <tissue evidence="2">Leaves</tissue>
    </source>
</reference>
<accession>A0ABU6TMU3</accession>
<evidence type="ECO:0000313" key="2">
    <source>
        <dbReference type="EMBL" id="MED6149263.1"/>
    </source>
</evidence>
<protein>
    <submittedName>
        <fullName evidence="2">Uncharacterized protein</fullName>
    </submittedName>
</protein>
<comment type="caution">
    <text evidence="2">The sequence shown here is derived from an EMBL/GenBank/DDBJ whole genome shotgun (WGS) entry which is preliminary data.</text>
</comment>
<gene>
    <name evidence="2" type="ORF">PIB30_060701</name>
</gene>
<name>A0ABU6TMU3_9FABA</name>